<dbReference type="AlphaFoldDB" id="A0A9W9M4S4"/>
<proteinExistence type="predicted"/>
<dbReference type="OrthoDB" id="4369831at2759"/>
<evidence type="ECO:0000256" key="1">
    <source>
        <dbReference type="SAM" id="MobiDB-lite"/>
    </source>
</evidence>
<comment type="caution">
    <text evidence="2">The sequence shown here is derived from an EMBL/GenBank/DDBJ whole genome shotgun (WGS) entry which is preliminary data.</text>
</comment>
<dbReference type="PANTHER" id="PTHR39596:SF2">
    <property type="entry name" value="HET DOMAIN PROTEIN (AFU_ORTHOLOGUE AFUA_1G17550)-RELATED"/>
    <property type="match status" value="1"/>
</dbReference>
<organism evidence="2 3">
    <name type="scientific">Penicillium cf. griseofulvum</name>
    <dbReference type="NCBI Taxonomy" id="2972120"/>
    <lineage>
        <taxon>Eukaryota</taxon>
        <taxon>Fungi</taxon>
        <taxon>Dikarya</taxon>
        <taxon>Ascomycota</taxon>
        <taxon>Pezizomycotina</taxon>
        <taxon>Eurotiomycetes</taxon>
        <taxon>Eurotiomycetidae</taxon>
        <taxon>Eurotiales</taxon>
        <taxon>Aspergillaceae</taxon>
        <taxon>Penicillium</taxon>
    </lineage>
</organism>
<reference evidence="2" key="2">
    <citation type="journal article" date="2023" name="IMA Fungus">
        <title>Comparative genomic study of the Penicillium genus elucidates a diverse pangenome and 15 lateral gene transfer events.</title>
        <authorList>
            <person name="Petersen C."/>
            <person name="Sorensen T."/>
            <person name="Nielsen M.R."/>
            <person name="Sondergaard T.E."/>
            <person name="Sorensen J.L."/>
            <person name="Fitzpatrick D.A."/>
            <person name="Frisvad J.C."/>
            <person name="Nielsen K.L."/>
        </authorList>
    </citation>
    <scope>NUCLEOTIDE SEQUENCE</scope>
    <source>
        <strain evidence="2">IBT 16849</strain>
    </source>
</reference>
<sequence length="439" mass="49507">MFRVIQTKTTTGKTGKIILTDKGGVCEQRRNGITHFVTHREVSWLSYSDGYFLGVMETVLGHPIPVSMFSKTKVGTARAIITTENLLPLVETMNDQLRRNAEGDMLNRSTKHEVLVKAFHYPYVFLLNGDKTNYSNYNALTPLHDTMSLPSFISYNNFRNFRDPAFTVSLEIMLETLDTILMETMGINFNSPARALRNTHILYDAVEQTVLYRMLRSNGWCPSQLSNILCRLSLASLAFMYQVEAPCSPKEHKRILIHPSASDNTSRNERPDQGGQESPECLCSPYRCGVSHLDERTYETKHCDGCSGCKELVADDQEIGRILRNGNIPLIMSIDENHENPRIELIESGPHVEYVAISHVWSDGLGNVKRSALPLCQILRLSRMIRNLPDTIGCLPDSTQQDSIQQLAISLMAQTYREACAVLVLDSWLLSTNIKAMEN</sequence>
<accession>A0A9W9M4S4</accession>
<dbReference type="Proteomes" id="UP001150879">
    <property type="component" value="Unassembled WGS sequence"/>
</dbReference>
<dbReference type="PANTHER" id="PTHR39596">
    <property type="match status" value="1"/>
</dbReference>
<protein>
    <submittedName>
        <fullName evidence="2">Uncharacterized protein</fullName>
    </submittedName>
</protein>
<evidence type="ECO:0000313" key="2">
    <source>
        <dbReference type="EMBL" id="KAJ5188918.1"/>
    </source>
</evidence>
<keyword evidence="3" id="KW-1185">Reference proteome</keyword>
<reference evidence="2" key="1">
    <citation type="submission" date="2022-11" db="EMBL/GenBank/DDBJ databases">
        <authorList>
            <person name="Petersen C."/>
        </authorList>
    </citation>
    <scope>NUCLEOTIDE SEQUENCE</scope>
    <source>
        <strain evidence="2">IBT 16849</strain>
    </source>
</reference>
<dbReference type="EMBL" id="JAPQKP010000005">
    <property type="protein sequence ID" value="KAJ5188918.1"/>
    <property type="molecule type" value="Genomic_DNA"/>
</dbReference>
<gene>
    <name evidence="2" type="ORF">N7472_007932</name>
</gene>
<evidence type="ECO:0000313" key="3">
    <source>
        <dbReference type="Proteomes" id="UP001150879"/>
    </source>
</evidence>
<name>A0A9W9M4S4_9EURO</name>
<feature type="region of interest" description="Disordered" evidence="1">
    <location>
        <begin position="258"/>
        <end position="279"/>
    </location>
</feature>